<name>A0A8J5JPD9_HOMAM</name>
<dbReference type="GO" id="GO:0030018">
    <property type="term" value="C:Z disc"/>
    <property type="evidence" value="ECO:0007669"/>
    <property type="project" value="TreeGrafter"/>
</dbReference>
<evidence type="ECO:0000256" key="5">
    <source>
        <dbReference type="SAM" id="MobiDB-lite"/>
    </source>
</evidence>
<feature type="region of interest" description="Disordered" evidence="5">
    <location>
        <begin position="46"/>
        <end position="94"/>
    </location>
</feature>
<evidence type="ECO:0000256" key="1">
    <source>
        <dbReference type="ARBA" id="ARBA00004496"/>
    </source>
</evidence>
<evidence type="ECO:0000256" key="4">
    <source>
        <dbReference type="ARBA" id="ARBA00038161"/>
    </source>
</evidence>
<keyword evidence="3" id="KW-0597">Phosphoprotein</keyword>
<dbReference type="GO" id="GO:0015629">
    <property type="term" value="C:actin cytoskeleton"/>
    <property type="evidence" value="ECO:0007669"/>
    <property type="project" value="TreeGrafter"/>
</dbReference>
<comment type="caution">
    <text evidence="6">The sequence shown here is derived from an EMBL/GenBank/DDBJ whole genome shotgun (WGS) entry which is preliminary data.</text>
</comment>
<proteinExistence type="inferred from homology"/>
<dbReference type="AlphaFoldDB" id="A0A8J5JPD9"/>
<accession>A0A8J5JPD9</accession>
<dbReference type="GO" id="GO:0032233">
    <property type="term" value="P:positive regulation of actin filament bundle assembly"/>
    <property type="evidence" value="ECO:0007669"/>
    <property type="project" value="TreeGrafter"/>
</dbReference>
<evidence type="ECO:0000256" key="2">
    <source>
        <dbReference type="ARBA" id="ARBA00022490"/>
    </source>
</evidence>
<dbReference type="Proteomes" id="UP000747542">
    <property type="component" value="Unassembled WGS sequence"/>
</dbReference>
<organism evidence="6 7">
    <name type="scientific">Homarus americanus</name>
    <name type="common">American lobster</name>
    <dbReference type="NCBI Taxonomy" id="6706"/>
    <lineage>
        <taxon>Eukaryota</taxon>
        <taxon>Metazoa</taxon>
        <taxon>Ecdysozoa</taxon>
        <taxon>Arthropoda</taxon>
        <taxon>Crustacea</taxon>
        <taxon>Multicrustacea</taxon>
        <taxon>Malacostraca</taxon>
        <taxon>Eumalacostraca</taxon>
        <taxon>Eucarida</taxon>
        <taxon>Decapoda</taxon>
        <taxon>Pleocyemata</taxon>
        <taxon>Astacidea</taxon>
        <taxon>Nephropoidea</taxon>
        <taxon>Nephropidae</taxon>
        <taxon>Homarus</taxon>
    </lineage>
</organism>
<feature type="region of interest" description="Disordered" evidence="5">
    <location>
        <begin position="167"/>
        <end position="214"/>
    </location>
</feature>
<reference evidence="6" key="1">
    <citation type="journal article" date="2021" name="Sci. Adv.">
        <title>The American lobster genome reveals insights on longevity, neural, and immune adaptations.</title>
        <authorList>
            <person name="Polinski J.M."/>
            <person name="Zimin A.V."/>
            <person name="Clark K.F."/>
            <person name="Kohn A.B."/>
            <person name="Sadowski N."/>
            <person name="Timp W."/>
            <person name="Ptitsyn A."/>
            <person name="Khanna P."/>
            <person name="Romanova D.Y."/>
            <person name="Williams P."/>
            <person name="Greenwood S.J."/>
            <person name="Moroz L.L."/>
            <person name="Walt D.R."/>
            <person name="Bodnar A.G."/>
        </authorList>
    </citation>
    <scope>NUCLEOTIDE SEQUENCE</scope>
    <source>
        <strain evidence="6">GMGI-L3</strain>
    </source>
</reference>
<sequence>MSMPVRAGWVPCVGFQPPKPMVMMIEEADVIAEECERAFQSVRTKNVSAGAPLAPPPPARPGSGTEGVEDEVTPRAPTSRRPVSMPPLHDTEGKKPAMKLLMNPKGVQDFHAVQEHYQTLMNAAPPSPEVGKIVTEVQSPTGKGAELFAKRKKRMDKFIVDETTVQKAQQQTTTMTQQSFSSSSNFSSSSTGTSSYSTKKQAELERDRQQEQIL</sequence>
<keyword evidence="7" id="KW-1185">Reference proteome</keyword>
<evidence type="ECO:0000256" key="3">
    <source>
        <dbReference type="ARBA" id="ARBA00022553"/>
    </source>
</evidence>
<feature type="compositionally biased region" description="Low complexity" evidence="5">
    <location>
        <begin position="167"/>
        <end position="198"/>
    </location>
</feature>
<evidence type="ECO:0000313" key="7">
    <source>
        <dbReference type="Proteomes" id="UP000747542"/>
    </source>
</evidence>
<dbReference type="PANTHER" id="PTHR24217">
    <property type="entry name" value="PUTATIVE-RELATED"/>
    <property type="match status" value="1"/>
</dbReference>
<evidence type="ECO:0000313" key="6">
    <source>
        <dbReference type="EMBL" id="KAG7158293.1"/>
    </source>
</evidence>
<dbReference type="EMBL" id="JAHLQT010035566">
    <property type="protein sequence ID" value="KAG7158293.1"/>
    <property type="molecule type" value="Genomic_DNA"/>
</dbReference>
<comment type="similarity">
    <text evidence="4">Belongs to the synaptopodin family.</text>
</comment>
<feature type="non-terminal residue" evidence="6">
    <location>
        <position position="1"/>
    </location>
</feature>
<gene>
    <name evidence="6" type="primary">Synpo2-L</name>
    <name evidence="6" type="ORF">Hamer_G008941</name>
</gene>
<feature type="compositionally biased region" description="Basic and acidic residues" evidence="5">
    <location>
        <begin position="200"/>
        <end position="214"/>
    </location>
</feature>
<dbReference type="GO" id="GO:0003779">
    <property type="term" value="F:actin binding"/>
    <property type="evidence" value="ECO:0007669"/>
    <property type="project" value="TreeGrafter"/>
</dbReference>
<comment type="subcellular location">
    <subcellularLocation>
        <location evidence="1">Cytoplasm</location>
    </subcellularLocation>
</comment>
<keyword evidence="2" id="KW-0963">Cytoplasm</keyword>
<dbReference type="InterPro" id="IPR051976">
    <property type="entry name" value="Synaptopodin_domain"/>
</dbReference>
<protein>
    <submittedName>
        <fullName evidence="6">Synaptopodin-2-like</fullName>
    </submittedName>
</protein>
<dbReference type="PANTHER" id="PTHR24217:SF0">
    <property type="entry name" value="PDZ DOMAIN-CONTAINING PROTEIN"/>
    <property type="match status" value="1"/>
</dbReference>
<dbReference type="GO" id="GO:0005634">
    <property type="term" value="C:nucleus"/>
    <property type="evidence" value="ECO:0007669"/>
    <property type="project" value="TreeGrafter"/>
</dbReference>